<evidence type="ECO:0000256" key="2">
    <source>
        <dbReference type="ARBA" id="ARBA00011738"/>
    </source>
</evidence>
<evidence type="ECO:0000313" key="6">
    <source>
        <dbReference type="Proteomes" id="UP001367508"/>
    </source>
</evidence>
<gene>
    <name evidence="5" type="ORF">VNO77_17233</name>
</gene>
<organism evidence="5 6">
    <name type="scientific">Canavalia gladiata</name>
    <name type="common">Sword bean</name>
    <name type="synonym">Dolichos gladiatus</name>
    <dbReference type="NCBI Taxonomy" id="3824"/>
    <lineage>
        <taxon>Eukaryota</taxon>
        <taxon>Viridiplantae</taxon>
        <taxon>Streptophyta</taxon>
        <taxon>Embryophyta</taxon>
        <taxon>Tracheophyta</taxon>
        <taxon>Spermatophyta</taxon>
        <taxon>Magnoliopsida</taxon>
        <taxon>eudicotyledons</taxon>
        <taxon>Gunneridae</taxon>
        <taxon>Pentapetalae</taxon>
        <taxon>rosids</taxon>
        <taxon>fabids</taxon>
        <taxon>Fabales</taxon>
        <taxon>Fabaceae</taxon>
        <taxon>Papilionoideae</taxon>
        <taxon>50 kb inversion clade</taxon>
        <taxon>NPAAA clade</taxon>
        <taxon>indigoferoid/millettioid clade</taxon>
        <taxon>Phaseoleae</taxon>
        <taxon>Canavalia</taxon>
    </lineage>
</organism>
<dbReference type="Pfam" id="PF03018">
    <property type="entry name" value="Dirigent"/>
    <property type="match status" value="1"/>
</dbReference>
<sequence length="191" mass="20914">MAKPTTLMSILTITLTLLFSLVAAKQPSFHREISPTSLGLQKEKFSHLRFYLHDILSGPKPTTVEVAEAQMTNTSSSNFGLVLMADDPMTVGPEPGSKLVGKAQGMFGFANQEETGLLMILNMAFTEGKYNGSTLTMVGRNLVSSAVREMPIVGGSGRFRFARGYVQVKSYSLDQKTGDAVLEYNVYVFHY</sequence>
<dbReference type="Gene3D" id="2.40.480.10">
    <property type="entry name" value="Allene oxide cyclase-like"/>
    <property type="match status" value="1"/>
</dbReference>
<dbReference type="InterPro" id="IPR044859">
    <property type="entry name" value="Allene_oxi_cyc_Dirigent"/>
</dbReference>
<keyword evidence="3 4" id="KW-0964">Secreted</keyword>
<name>A0AAN9LIL1_CANGL</name>
<comment type="subcellular location">
    <subcellularLocation>
        <location evidence="4">Secreted</location>
        <location evidence="4">Extracellular space</location>
        <location evidence="4">Apoplast</location>
    </subcellularLocation>
</comment>
<dbReference type="GO" id="GO:0009699">
    <property type="term" value="P:phenylpropanoid biosynthetic process"/>
    <property type="evidence" value="ECO:0007669"/>
    <property type="project" value="UniProtKB-ARBA"/>
</dbReference>
<comment type="subunit">
    <text evidence="2 4">Homodimer.</text>
</comment>
<comment type="similarity">
    <text evidence="1 4">Belongs to the plant dirigent protein family.</text>
</comment>
<reference evidence="5 6" key="1">
    <citation type="submission" date="2024-01" db="EMBL/GenBank/DDBJ databases">
        <title>The genomes of 5 underutilized Papilionoideae crops provide insights into root nodulation and disease resistanc.</title>
        <authorList>
            <person name="Jiang F."/>
        </authorList>
    </citation>
    <scope>NUCLEOTIDE SEQUENCE [LARGE SCALE GENOMIC DNA]</scope>
    <source>
        <strain evidence="5">LVBAO_FW01</strain>
        <tissue evidence="5">Leaves</tissue>
    </source>
</reference>
<keyword evidence="4" id="KW-0732">Signal</keyword>
<keyword evidence="4" id="KW-0052">Apoplast</keyword>
<dbReference type="AlphaFoldDB" id="A0AAN9LIL1"/>
<evidence type="ECO:0000256" key="4">
    <source>
        <dbReference type="RuleBase" id="RU363099"/>
    </source>
</evidence>
<dbReference type="EMBL" id="JAYMYQ010000004">
    <property type="protein sequence ID" value="KAK7336687.1"/>
    <property type="molecule type" value="Genomic_DNA"/>
</dbReference>
<evidence type="ECO:0000313" key="5">
    <source>
        <dbReference type="EMBL" id="KAK7336687.1"/>
    </source>
</evidence>
<comment type="function">
    <text evidence="4">Dirigent proteins impart stereoselectivity on the phenoxy radical-coupling reaction, yielding optically active lignans from two molecules of coniferyl alcohol in the biosynthesis of lignans, flavonolignans, and alkaloids and thus plays a central role in plant secondary metabolism.</text>
</comment>
<feature type="chain" id="PRO_5042666998" description="Dirigent protein" evidence="4">
    <location>
        <begin position="25"/>
        <end position="191"/>
    </location>
</feature>
<evidence type="ECO:0000256" key="1">
    <source>
        <dbReference type="ARBA" id="ARBA00010746"/>
    </source>
</evidence>
<protein>
    <recommendedName>
        <fullName evidence="4">Dirigent protein</fullName>
    </recommendedName>
</protein>
<dbReference type="Proteomes" id="UP001367508">
    <property type="component" value="Unassembled WGS sequence"/>
</dbReference>
<comment type="caution">
    <text evidence="5">The sequence shown here is derived from an EMBL/GenBank/DDBJ whole genome shotgun (WGS) entry which is preliminary data.</text>
</comment>
<feature type="signal peptide" evidence="4">
    <location>
        <begin position="1"/>
        <end position="24"/>
    </location>
</feature>
<keyword evidence="6" id="KW-1185">Reference proteome</keyword>
<dbReference type="GO" id="GO:0048046">
    <property type="term" value="C:apoplast"/>
    <property type="evidence" value="ECO:0007669"/>
    <property type="project" value="UniProtKB-SubCell"/>
</dbReference>
<dbReference type="PANTHER" id="PTHR21495">
    <property type="entry name" value="NUCLEOPORIN-RELATED"/>
    <property type="match status" value="1"/>
</dbReference>
<accession>A0AAN9LIL1</accession>
<evidence type="ECO:0000256" key="3">
    <source>
        <dbReference type="ARBA" id="ARBA00022525"/>
    </source>
</evidence>
<dbReference type="InterPro" id="IPR004265">
    <property type="entry name" value="Dirigent"/>
</dbReference>
<proteinExistence type="inferred from homology"/>